<organism evidence="2">
    <name type="scientific">Cucumis melo</name>
    <name type="common">Muskmelon</name>
    <dbReference type="NCBI Taxonomy" id="3656"/>
    <lineage>
        <taxon>Eukaryota</taxon>
        <taxon>Viridiplantae</taxon>
        <taxon>Streptophyta</taxon>
        <taxon>Embryophyta</taxon>
        <taxon>Tracheophyta</taxon>
        <taxon>Spermatophyta</taxon>
        <taxon>Magnoliopsida</taxon>
        <taxon>eudicotyledons</taxon>
        <taxon>Gunneridae</taxon>
        <taxon>Pentapetalae</taxon>
        <taxon>rosids</taxon>
        <taxon>fabids</taxon>
        <taxon>Cucurbitales</taxon>
        <taxon>Cucurbitaceae</taxon>
        <taxon>Benincaseae</taxon>
        <taxon>Cucumis</taxon>
    </lineage>
</organism>
<feature type="compositionally biased region" description="Polar residues" evidence="1">
    <location>
        <begin position="44"/>
        <end position="55"/>
    </location>
</feature>
<feature type="region of interest" description="Disordered" evidence="1">
    <location>
        <begin position="1"/>
        <end position="80"/>
    </location>
</feature>
<reference evidence="2" key="1">
    <citation type="submission" date="2023-03" db="UniProtKB">
        <authorList>
            <consortium name="EnsemblPlants"/>
        </authorList>
    </citation>
    <scope>IDENTIFICATION</scope>
</reference>
<accession>A0A9I9D6T8</accession>
<proteinExistence type="predicted"/>
<sequence>MAMCSARRSKDKLDDGYESNLVGESETHEQAGKNLMHKQKSTHQTKMSLKVLTNKTHGDRCQRNPQRIKGRGFVESRLKQ</sequence>
<name>A0A9I9D6T8_CUCME</name>
<dbReference type="EnsemblPlants" id="MELO3C013697.2.1">
    <property type="protein sequence ID" value="MELO3C013697.2.1"/>
    <property type="gene ID" value="MELO3C013697.2"/>
</dbReference>
<dbReference type="Gramene" id="MELO3C013697.2.1">
    <property type="protein sequence ID" value="MELO3C013697.2.1"/>
    <property type="gene ID" value="MELO3C013697.2"/>
</dbReference>
<evidence type="ECO:0000256" key="1">
    <source>
        <dbReference type="SAM" id="MobiDB-lite"/>
    </source>
</evidence>
<evidence type="ECO:0000313" key="2">
    <source>
        <dbReference type="EnsemblPlants" id="MELO3C013697.2.1"/>
    </source>
</evidence>
<protein>
    <submittedName>
        <fullName evidence="2">Uncharacterized protein</fullName>
    </submittedName>
</protein>
<dbReference type="AlphaFoldDB" id="A0A9I9D6T8"/>